<keyword evidence="1" id="KW-0175">Coiled coil</keyword>
<evidence type="ECO:0000313" key="3">
    <source>
        <dbReference type="EMBL" id="BAL83093.1"/>
    </source>
</evidence>
<dbReference type="KEGG" id="sri:SELR_13850"/>
<dbReference type="RefSeq" id="WP_014424530.1">
    <property type="nucleotide sequence ID" value="NC_017068.1"/>
</dbReference>
<dbReference type="HOGENOM" id="CLU_011498_1_0_9"/>
<dbReference type="Gene3D" id="3.40.50.300">
    <property type="entry name" value="P-loop containing nucleotide triphosphate hydrolases"/>
    <property type="match status" value="1"/>
</dbReference>
<accession>I0GQQ6</accession>
<gene>
    <name evidence="3" type="ordered locus">SELR_13850</name>
</gene>
<dbReference type="InterPro" id="IPR027417">
    <property type="entry name" value="P-loop_NTPase"/>
</dbReference>
<dbReference type="SUPFAM" id="SSF52540">
    <property type="entry name" value="P-loop containing nucleoside triphosphate hydrolases"/>
    <property type="match status" value="1"/>
</dbReference>
<reference evidence="3 4" key="1">
    <citation type="submission" date="2011-10" db="EMBL/GenBank/DDBJ databases">
        <title>Whole genome sequence of Selenomonas ruminantium subsp. lactilytica TAM6421.</title>
        <authorList>
            <person name="Oguchi A."/>
            <person name="Ankai A."/>
            <person name="Kaneko J."/>
            <person name="Yamada-Narita S."/>
            <person name="Fukui S."/>
            <person name="Takahashi M."/>
            <person name="Onodera T."/>
            <person name="Kojima S."/>
            <person name="Fushimi T."/>
            <person name="Abe N."/>
            <person name="Kamio Y."/>
            <person name="Yamazaki S."/>
            <person name="Fujita N."/>
        </authorList>
    </citation>
    <scope>NUCLEOTIDE SEQUENCE [LARGE SCALE GENOMIC DNA]</scope>
    <source>
        <strain evidence="4">NBRC 103574 / TAM6421</strain>
    </source>
</reference>
<name>I0GQQ6_SELRL</name>
<dbReference type="AlphaFoldDB" id="I0GQQ6"/>
<dbReference type="REBASE" id="45904">
    <property type="entry name" value="Sru6421McrB2P"/>
</dbReference>
<protein>
    <recommendedName>
        <fullName evidence="5">AAA domain (Dynein-related subfamily)</fullName>
    </recommendedName>
</protein>
<dbReference type="PANTHER" id="PTHR23159">
    <property type="entry name" value="CENTROSOMAL PROTEIN 2"/>
    <property type="match status" value="1"/>
</dbReference>
<organism evidence="3 4">
    <name type="scientific">Selenomonas ruminantium subsp. lactilytica (strain NBRC 103574 / TAM6421)</name>
    <dbReference type="NCBI Taxonomy" id="927704"/>
    <lineage>
        <taxon>Bacteria</taxon>
        <taxon>Bacillati</taxon>
        <taxon>Bacillota</taxon>
        <taxon>Negativicutes</taxon>
        <taxon>Selenomonadales</taxon>
        <taxon>Selenomonadaceae</taxon>
        <taxon>Selenomonas</taxon>
    </lineage>
</organism>
<dbReference type="eggNOG" id="COG1401">
    <property type="taxonomic scope" value="Bacteria"/>
</dbReference>
<dbReference type="EMBL" id="AP012292">
    <property type="protein sequence ID" value="BAL83093.1"/>
    <property type="molecule type" value="Genomic_DNA"/>
</dbReference>
<evidence type="ECO:0000256" key="1">
    <source>
        <dbReference type="SAM" id="Coils"/>
    </source>
</evidence>
<dbReference type="Proteomes" id="UP000007887">
    <property type="component" value="Chromosome"/>
</dbReference>
<proteinExistence type="predicted"/>
<feature type="compositionally biased region" description="Basic and acidic residues" evidence="2">
    <location>
        <begin position="24"/>
        <end position="38"/>
    </location>
</feature>
<dbReference type="PANTHER" id="PTHR23159:SF31">
    <property type="entry name" value="CENTROSOME-ASSOCIATED PROTEIN CEP250 ISOFORM X1"/>
    <property type="match status" value="1"/>
</dbReference>
<sequence length="856" mass="98329">MNEDMNVVQIDTDESANQEIISPVDKDIPSHEESPTEKLKNWEKELAAQRESLAEEKKDIAIREARVQSREDILAEKEKKTAALACELAKREESVVDLEQKREEISRSEKELSSRSERLNVQQAAMDERQLALDALQAELTKKEQEIQAQAAKRQAEELGNLRTELEKIRQQRISELEAELEHIRKAAADEAEKLRQGLDADINTRRQRLDEEMAEKRSQLAQEIKEQRDSLEAEQKQLFKEKEQLETEKKTLEFDRKRTKKLEDTLKARQDNIEAEVSTASEEYRQSLDKKLEASRLENEHLRAELKNSESLLANYNSFQAVYGDNPDILRKKMADLRAAYDSLQDELGKRPGQEVQQECERLKAENARLQNDMVVQEKQFGNMQQQVVELEKMRNNNVILQASNESLHAQWTEAQDIIKNQAEQLKRLTATEVTPADREARAQSLREPYLERPFVAPVISKADASVVSELEWLTGIENACKDYGISFPRRVLYAFHTSLKIANWSTITVLAGVSGTGKSELPRLYSAFGGLNFISVPVQPNWDSQESMLGFFNSIDNKFDAQPVLRFLVECTEQYDNNMAVVLLDEMNLAHVEHYFADFLSKLETRRSAPDDNLPKIYVNLGAGVKPYELPLKRNILWCGTMNQDETTKSLSDKVLDRGIVINFPRPRHLKDRQGARNIDTFCEKRGIAPLSRQVWNAWRVTNIQFQDKQTEKLNEYRSLLEKMNDHLSTVGRAIGHRVWQAIAHYVVNYPTVRAAFNEANGELTDSLELAMHTAVEDQIVQKVMPKLRGIDTRGKSYDNCLSPIKGLLNEYKFNLENDFTRACEMGYGQFMWGSAEYIEDDNGDEQELNDANQ</sequence>
<feature type="region of interest" description="Disordered" evidence="2">
    <location>
        <begin position="1"/>
        <end position="38"/>
    </location>
</feature>
<dbReference type="PATRIC" id="fig|927704.6.peg.1429"/>
<dbReference type="eggNOG" id="COG1196">
    <property type="taxonomic scope" value="Bacteria"/>
</dbReference>
<feature type="coiled-coil region" evidence="1">
    <location>
        <begin position="354"/>
        <end position="412"/>
    </location>
</feature>
<evidence type="ECO:0000313" key="4">
    <source>
        <dbReference type="Proteomes" id="UP000007887"/>
    </source>
</evidence>
<dbReference type="OrthoDB" id="9781481at2"/>
<evidence type="ECO:0008006" key="5">
    <source>
        <dbReference type="Google" id="ProtNLM"/>
    </source>
</evidence>
<evidence type="ECO:0000256" key="2">
    <source>
        <dbReference type="SAM" id="MobiDB-lite"/>
    </source>
</evidence>
<feature type="coiled-coil region" evidence="1">
    <location>
        <begin position="88"/>
        <end position="313"/>
    </location>
</feature>